<organism evidence="1 2">
    <name type="scientific">Tetradesmus obliquus</name>
    <name type="common">Green alga</name>
    <name type="synonym">Acutodesmus obliquus</name>
    <dbReference type="NCBI Taxonomy" id="3088"/>
    <lineage>
        <taxon>Eukaryota</taxon>
        <taxon>Viridiplantae</taxon>
        <taxon>Chlorophyta</taxon>
        <taxon>core chlorophytes</taxon>
        <taxon>Chlorophyceae</taxon>
        <taxon>CS clade</taxon>
        <taxon>Sphaeropleales</taxon>
        <taxon>Scenedesmaceae</taxon>
        <taxon>Tetradesmus</taxon>
    </lineage>
</organism>
<dbReference type="Proteomes" id="UP001244341">
    <property type="component" value="Chromosome 4b"/>
</dbReference>
<evidence type="ECO:0008006" key="3">
    <source>
        <dbReference type="Google" id="ProtNLM"/>
    </source>
</evidence>
<sequence length="591" mass="60507">MVRGYVPVKGSDGKSVVQCVCPAGTYQVQSGSSRSCAPCPLGSFCPGGSPTARRPTDNLGGQARSCNANSSSIDGLTTKAERASKAADCVAKAGYVLPASRDQPAVECTGSSYSPAYNRLRACLPCQPGLAAPPTYSGPRTDRSDVCQVPPGKFWELNVVRNCPKGLYRPSWVRTDNKTGVACLSCLEGWTTAATATIPVGMCNVLLPGFKLAATTPGSEPAVDADESPDAAADSKVAASSASCYIKAGWGMSFDPTDFAKFKATKPCPENTYGVANETFGLINAPCKACTKNLKSPPGSTSFAACKNRAGFGYTSEGANQCPDGFWAAQDEMSPCEQCPPCRTTDYEPGNGSKQASIRHCKVQPGCGADTTSPSSNSTDVAPADKCPIGFYGPGDVPTANTTANPGCLRCPAGQSTSAPGSAACDVCAAGSGIQDSSDVVSACSACACGSYSTGQGKACIACPTTPFNHHVGDTYVSVAGGNATYCPGEMFQTITPCTRENKTGIICLPRTGLCSGTVNGPCARTGQCQCFATKGGANCKANNMYNWPSELDINQLGDGGGCAENLCKAMASKQGLSASCCPLPCASGRK</sequence>
<evidence type="ECO:0000313" key="2">
    <source>
        <dbReference type="Proteomes" id="UP001244341"/>
    </source>
</evidence>
<name>A0ABY8TVR1_TETOB</name>
<proteinExistence type="predicted"/>
<keyword evidence="2" id="KW-1185">Reference proteome</keyword>
<protein>
    <recommendedName>
        <fullName evidence="3">Tyrosine-protein kinase ephrin type A/B receptor-like domain-containing protein</fullName>
    </recommendedName>
</protein>
<dbReference type="EMBL" id="CP126211">
    <property type="protein sequence ID" value="WIA13214.1"/>
    <property type="molecule type" value="Genomic_DNA"/>
</dbReference>
<gene>
    <name evidence="1" type="ORF">OEZ85_006806</name>
</gene>
<reference evidence="1 2" key="1">
    <citation type="submission" date="2023-05" db="EMBL/GenBank/DDBJ databases">
        <title>A 100% complete, gapless, phased diploid assembly of the Scenedesmus obliquus UTEX 3031 genome.</title>
        <authorList>
            <person name="Biondi T.C."/>
            <person name="Hanschen E.R."/>
            <person name="Kwon T."/>
            <person name="Eng W."/>
            <person name="Kruse C.P.S."/>
            <person name="Koehler S.I."/>
            <person name="Kunde Y."/>
            <person name="Gleasner C.D."/>
            <person name="You Mak K.T."/>
            <person name="Polle J."/>
            <person name="Hovde B.T."/>
            <person name="Starkenburg S.R."/>
        </authorList>
    </citation>
    <scope>NUCLEOTIDE SEQUENCE [LARGE SCALE GENOMIC DNA]</scope>
    <source>
        <strain evidence="1 2">DOE0152z</strain>
    </source>
</reference>
<accession>A0ABY8TVR1</accession>
<dbReference type="Gene3D" id="2.10.50.10">
    <property type="entry name" value="Tumor Necrosis Factor Receptor, subunit A, domain 2"/>
    <property type="match status" value="1"/>
</dbReference>
<evidence type="ECO:0000313" key="1">
    <source>
        <dbReference type="EMBL" id="WIA13214.1"/>
    </source>
</evidence>
<dbReference type="SMART" id="SM01411">
    <property type="entry name" value="Ephrin_rec_like"/>
    <property type="match status" value="6"/>
</dbReference>